<feature type="domain" description="Orotidine 5'-phosphate decarboxylase" evidence="4">
    <location>
        <begin position="2"/>
        <end position="49"/>
    </location>
</feature>
<evidence type="ECO:0000313" key="5">
    <source>
        <dbReference type="EMBL" id="CAK8683102.1"/>
    </source>
</evidence>
<keyword evidence="3" id="KW-0456">Lyase</keyword>
<keyword evidence="2" id="KW-0665">Pyrimidine biosynthesis</keyword>
<dbReference type="Pfam" id="PF00215">
    <property type="entry name" value="OMPdecase"/>
    <property type="match status" value="1"/>
</dbReference>
<organism evidence="5 6">
    <name type="scientific">Clavelina lepadiformis</name>
    <name type="common">Light-bulb sea squirt</name>
    <name type="synonym">Ascidia lepadiformis</name>
    <dbReference type="NCBI Taxonomy" id="159417"/>
    <lineage>
        <taxon>Eukaryota</taxon>
        <taxon>Metazoa</taxon>
        <taxon>Chordata</taxon>
        <taxon>Tunicata</taxon>
        <taxon>Ascidiacea</taxon>
        <taxon>Aplousobranchia</taxon>
        <taxon>Clavelinidae</taxon>
        <taxon>Clavelina</taxon>
    </lineage>
</organism>
<evidence type="ECO:0000256" key="2">
    <source>
        <dbReference type="ARBA" id="ARBA00022975"/>
    </source>
</evidence>
<keyword evidence="6" id="KW-1185">Reference proteome</keyword>
<dbReference type="PANTHER" id="PTHR19278:SF9">
    <property type="entry name" value="URIDINE 5'-MONOPHOSPHATE SYNTHASE"/>
    <property type="match status" value="1"/>
</dbReference>
<dbReference type="SUPFAM" id="SSF51366">
    <property type="entry name" value="Ribulose-phoshate binding barrel"/>
    <property type="match status" value="1"/>
</dbReference>
<reference evidence="5 6" key="1">
    <citation type="submission" date="2024-02" db="EMBL/GenBank/DDBJ databases">
        <authorList>
            <person name="Daric V."/>
            <person name="Darras S."/>
        </authorList>
    </citation>
    <scope>NUCLEOTIDE SEQUENCE [LARGE SCALE GENOMIC DNA]</scope>
</reference>
<evidence type="ECO:0000259" key="4">
    <source>
        <dbReference type="Pfam" id="PF00215"/>
    </source>
</evidence>
<accession>A0ABP0FU15</accession>
<dbReference type="InterPro" id="IPR001754">
    <property type="entry name" value="OMPdeCOase_dom"/>
</dbReference>
<comment type="pathway">
    <text evidence="1">Pyrimidine metabolism; UMP biosynthesis via de novo pathway.</text>
</comment>
<name>A0ABP0FU15_CLALP</name>
<sequence length="64" mass="6962">MGVKLKPGKDAMGQHYLTPDEVIKNRGCDVIIVGRGITDSANRLQEATAFRNAGWAAYVQRVSS</sequence>
<dbReference type="Proteomes" id="UP001642483">
    <property type="component" value="Unassembled WGS sequence"/>
</dbReference>
<gene>
    <name evidence="5" type="ORF">CVLEPA_LOCUS14208</name>
</gene>
<evidence type="ECO:0000256" key="3">
    <source>
        <dbReference type="ARBA" id="ARBA00023239"/>
    </source>
</evidence>
<evidence type="ECO:0000256" key="1">
    <source>
        <dbReference type="ARBA" id="ARBA00004725"/>
    </source>
</evidence>
<evidence type="ECO:0000313" key="6">
    <source>
        <dbReference type="Proteomes" id="UP001642483"/>
    </source>
</evidence>
<dbReference type="InterPro" id="IPR011060">
    <property type="entry name" value="RibuloseP-bd_barrel"/>
</dbReference>
<protein>
    <recommendedName>
        <fullName evidence="4">Orotidine 5'-phosphate decarboxylase domain-containing protein</fullName>
    </recommendedName>
</protein>
<dbReference type="Gene3D" id="3.20.20.70">
    <property type="entry name" value="Aldolase class I"/>
    <property type="match status" value="1"/>
</dbReference>
<dbReference type="EMBL" id="CAWYQH010000096">
    <property type="protein sequence ID" value="CAK8683102.1"/>
    <property type="molecule type" value="Genomic_DNA"/>
</dbReference>
<comment type="caution">
    <text evidence="5">The sequence shown here is derived from an EMBL/GenBank/DDBJ whole genome shotgun (WGS) entry which is preliminary data.</text>
</comment>
<proteinExistence type="predicted"/>
<dbReference type="InterPro" id="IPR013785">
    <property type="entry name" value="Aldolase_TIM"/>
</dbReference>
<dbReference type="PANTHER" id="PTHR19278">
    <property type="entry name" value="OROTATE PHOSPHORIBOSYLTRANSFERASE"/>
    <property type="match status" value="1"/>
</dbReference>